<dbReference type="AlphaFoldDB" id="A0A7T7HPU2"/>
<dbReference type="EMBL" id="CP066788">
    <property type="protein sequence ID" value="QQM33104.1"/>
    <property type="molecule type" value="Genomic_DNA"/>
</dbReference>
<proteinExistence type="predicted"/>
<evidence type="ECO:0000313" key="1">
    <source>
        <dbReference type="EMBL" id="QQM33104.1"/>
    </source>
</evidence>
<dbReference type="KEGG" id="mlut:JET14_21860"/>
<organism evidence="1 2">
    <name type="scientific">Martelella lutilitoris</name>
    <dbReference type="NCBI Taxonomy" id="2583532"/>
    <lineage>
        <taxon>Bacteria</taxon>
        <taxon>Pseudomonadati</taxon>
        <taxon>Pseudomonadota</taxon>
        <taxon>Alphaproteobacteria</taxon>
        <taxon>Hyphomicrobiales</taxon>
        <taxon>Aurantimonadaceae</taxon>
        <taxon>Martelella</taxon>
    </lineage>
</organism>
<name>A0A7T7HPU2_9HYPH</name>
<geneLocation type="plasmid" evidence="1 2">
    <name>plas-002</name>
</geneLocation>
<dbReference type="RefSeq" id="WP_200338428.1">
    <property type="nucleotide sequence ID" value="NZ_CP066788.1"/>
</dbReference>
<sequence length="64" mass="7170">MLLSRARSRMIVPDMEETTPAPIKILPVARRKTLGGRGALIWLKQCVRLADSLMLRLPFSGSCF</sequence>
<gene>
    <name evidence="1" type="ORF">JET14_21860</name>
</gene>
<reference evidence="1 2" key="1">
    <citation type="submission" date="2020-12" db="EMBL/GenBank/DDBJ databases">
        <authorList>
            <person name="Zheng R.K."/>
            <person name="Sun C.M."/>
        </authorList>
    </citation>
    <scope>NUCLEOTIDE SEQUENCE [LARGE SCALE GENOMIC DNA]</scope>
    <source>
        <strain evidence="1 2">ZRK001</strain>
        <plasmid evidence="1 2">plas-002</plasmid>
    </source>
</reference>
<evidence type="ECO:0000313" key="2">
    <source>
        <dbReference type="Proteomes" id="UP000596083"/>
    </source>
</evidence>
<keyword evidence="1" id="KW-0614">Plasmid</keyword>
<protein>
    <submittedName>
        <fullName evidence="1">Uncharacterized protein</fullName>
    </submittedName>
</protein>
<accession>A0A7T7HPU2</accession>
<dbReference type="Proteomes" id="UP000596083">
    <property type="component" value="Plasmid plas-002"/>
</dbReference>